<reference evidence="12 13" key="1">
    <citation type="submission" date="2018-08" db="EMBL/GenBank/DDBJ databases">
        <title>A genome reference for cultivated species of the human gut microbiota.</title>
        <authorList>
            <person name="Zou Y."/>
            <person name="Xue W."/>
            <person name="Luo G."/>
        </authorList>
    </citation>
    <scope>NUCLEOTIDE SEQUENCE [LARGE SCALE GENOMIC DNA]</scope>
    <source>
        <strain evidence="12 13">OM06-2</strain>
    </source>
</reference>
<dbReference type="InterPro" id="IPR012910">
    <property type="entry name" value="Plug_dom"/>
</dbReference>
<keyword evidence="2 8" id="KW-0813">Transport</keyword>
<dbReference type="Gene3D" id="2.170.130.10">
    <property type="entry name" value="TonB-dependent receptor, plug domain"/>
    <property type="match status" value="1"/>
</dbReference>
<dbReference type="AlphaFoldDB" id="A0A3E4Z531"/>
<evidence type="ECO:0000259" key="10">
    <source>
        <dbReference type="Pfam" id="PF00593"/>
    </source>
</evidence>
<dbReference type="InterPro" id="IPR036942">
    <property type="entry name" value="Beta-barrel_TonB_sf"/>
</dbReference>
<dbReference type="Pfam" id="PF07715">
    <property type="entry name" value="Plug"/>
    <property type="match status" value="1"/>
</dbReference>
<dbReference type="EMBL" id="QSTW01000023">
    <property type="protein sequence ID" value="RGM86918.1"/>
    <property type="molecule type" value="Genomic_DNA"/>
</dbReference>
<keyword evidence="7 8" id="KW-0998">Cell outer membrane</keyword>
<dbReference type="FunFam" id="2.60.40.1120:FF:000003">
    <property type="entry name" value="Outer membrane protein Omp121"/>
    <property type="match status" value="1"/>
</dbReference>
<dbReference type="InterPro" id="IPR039426">
    <property type="entry name" value="TonB-dep_rcpt-like"/>
</dbReference>
<evidence type="ECO:0000256" key="6">
    <source>
        <dbReference type="ARBA" id="ARBA00023136"/>
    </source>
</evidence>
<dbReference type="NCBIfam" id="TIGR04057">
    <property type="entry name" value="SusC_RagA_signa"/>
    <property type="match status" value="1"/>
</dbReference>
<protein>
    <submittedName>
        <fullName evidence="12">SusC/RagA family TonB-linked outer membrane protein</fullName>
    </submittedName>
</protein>
<dbReference type="InterPro" id="IPR008969">
    <property type="entry name" value="CarboxyPept-like_regulatory"/>
</dbReference>
<evidence type="ECO:0000256" key="1">
    <source>
        <dbReference type="ARBA" id="ARBA00004571"/>
    </source>
</evidence>
<dbReference type="PROSITE" id="PS52016">
    <property type="entry name" value="TONB_DEPENDENT_REC_3"/>
    <property type="match status" value="1"/>
</dbReference>
<dbReference type="InterPro" id="IPR023996">
    <property type="entry name" value="TonB-dep_OMP_SusC/RagA"/>
</dbReference>
<dbReference type="InterPro" id="IPR000531">
    <property type="entry name" value="Beta-barrel_TonB"/>
</dbReference>
<feature type="domain" description="TonB-dependent receptor-like beta-barrel" evidence="10">
    <location>
        <begin position="543"/>
        <end position="1105"/>
    </location>
</feature>
<name>A0A3E4Z531_9BACT</name>
<dbReference type="InterPro" id="IPR037066">
    <property type="entry name" value="Plug_dom_sf"/>
</dbReference>
<organism evidence="12 13">
    <name type="scientific">Phocaeicola plebeius</name>
    <dbReference type="NCBI Taxonomy" id="310297"/>
    <lineage>
        <taxon>Bacteria</taxon>
        <taxon>Pseudomonadati</taxon>
        <taxon>Bacteroidota</taxon>
        <taxon>Bacteroidia</taxon>
        <taxon>Bacteroidales</taxon>
        <taxon>Bacteroidaceae</taxon>
        <taxon>Phocaeicola</taxon>
    </lineage>
</organism>
<evidence type="ECO:0000256" key="9">
    <source>
        <dbReference type="RuleBase" id="RU003357"/>
    </source>
</evidence>
<dbReference type="NCBIfam" id="TIGR04056">
    <property type="entry name" value="OMP_RagA_SusC"/>
    <property type="match status" value="1"/>
</dbReference>
<evidence type="ECO:0000259" key="11">
    <source>
        <dbReference type="Pfam" id="PF07715"/>
    </source>
</evidence>
<dbReference type="SUPFAM" id="SSF49464">
    <property type="entry name" value="Carboxypeptidase regulatory domain-like"/>
    <property type="match status" value="1"/>
</dbReference>
<evidence type="ECO:0000256" key="4">
    <source>
        <dbReference type="ARBA" id="ARBA00022692"/>
    </source>
</evidence>
<sequence length="1144" mass="127510">MNGTTTYAQSVQFSFSLSNSTVKEVLEQIENESEFVFVYYENTFDPSKKVSINANGKEVDEILDEVFAGQGVCYEINDRQVILKKEEATSTSSKAVHQQETKKIQGLVKDIFGEPIIGASVVIKGTTNGTITGLDGEFSLNNVEKGSVIQVSFIGYQTQEIAWNGQPLTLTLKEDSRQLEEVIVVGFGTQKKENLTGSVSQVSMDEVLGDRPVTSAAAALQGAMPGLTIGGGSGPGQSKSFNIRGTLSINGGSPLVLIDNVEGDINMLNPEDIESVTVLKDAASSAIYGARAAGGVVLVTTKRPKSGTNFNLNYNFNVGWEKPINVLEQASLLEYIDAYQVAGYTQTYWAGNGDVAKWRDYLVQYKKDPSSLNTIGDGIYKDTDGRVYWLSEKNIYDNILTTGFLNNHNISASGGTDKIRFRLSAGLSKENGPLYTDKDSYYRKNISAFVSADVLKWFTQEITVSYSDAKKKMPERVGNMGDFYSTRLVQYYPEGNMPAEIIGTDEELPTQTPMNMIRYAPVSTTRTAIPRISTRSIFKILPGWSVTAEYTFDRKDVNYDFYSGSFKYADCQLAVKNSIEAGQDYYKLQDEQTRYNAFNLYSNFEKKWGKHGFKAMVGFNQESSYYKLFMGQVKGQTAPSVPSFEGGSGEKLLQDSYSEYAIRSGFARLNYSFNDRYLLELNGRYDGSSKFPKNSRFGFFPSVSLGWRMGQEKFMNWSKSWLDDFKLRASYGSIGNQSIDPYSYTPAMNVGLDTVWLDGNDKVSVISLPGLVSSTFTWETVNSFNVGFDVSAFNNRLQVVFDWFKRKTTGMLSEGIEIPSVVGAGAPLQNIADLSSKGWEINLSWRDRIGNFSYNIGFNIYDSRAFIDKFNNESGFVDRNYVGKELGEYWGYVSDGYYTIDDFVLEDAQKGVWTLKDNVVSIQGVVPQPGDEKFKDLDGDNIISPASSTLSDSGDRKVIGSKTPRYQFGANIGVGYKGFSLDVRLQGVGKRDYVLGGAALFPFAGSSASDAVFQPLFYNQTDYWSAVSYDPNDPDFMKAKNPNAKLFRIYDQGNNVTSNTRASDKYIQNAAYLRVKNITLAYSFPKNWVQKAFMKDAKIYLSIENPFTFSSLPKGYDPEGNEYNEIVWNYPYYRTISLGANITF</sequence>
<comment type="similarity">
    <text evidence="8 9">Belongs to the TonB-dependent receptor family.</text>
</comment>
<gene>
    <name evidence="12" type="ORF">DXB87_14200</name>
</gene>
<feature type="domain" description="TonB-dependent receptor plug" evidence="11">
    <location>
        <begin position="192"/>
        <end position="296"/>
    </location>
</feature>
<evidence type="ECO:0000256" key="3">
    <source>
        <dbReference type="ARBA" id="ARBA00022452"/>
    </source>
</evidence>
<evidence type="ECO:0000256" key="7">
    <source>
        <dbReference type="ARBA" id="ARBA00023237"/>
    </source>
</evidence>
<dbReference type="Gene3D" id="2.40.170.20">
    <property type="entry name" value="TonB-dependent receptor, beta-barrel domain"/>
    <property type="match status" value="1"/>
</dbReference>
<comment type="caution">
    <text evidence="12">The sequence shown here is derived from an EMBL/GenBank/DDBJ whole genome shotgun (WGS) entry which is preliminary data.</text>
</comment>
<keyword evidence="4 8" id="KW-0812">Transmembrane</keyword>
<dbReference type="Pfam" id="PF00593">
    <property type="entry name" value="TonB_dep_Rec_b-barrel"/>
    <property type="match status" value="1"/>
</dbReference>
<dbReference type="Pfam" id="PF13715">
    <property type="entry name" value="CarbopepD_reg_2"/>
    <property type="match status" value="1"/>
</dbReference>
<evidence type="ECO:0000313" key="12">
    <source>
        <dbReference type="EMBL" id="RGM86918.1"/>
    </source>
</evidence>
<evidence type="ECO:0000256" key="5">
    <source>
        <dbReference type="ARBA" id="ARBA00023077"/>
    </source>
</evidence>
<dbReference type="SUPFAM" id="SSF56935">
    <property type="entry name" value="Porins"/>
    <property type="match status" value="1"/>
</dbReference>
<keyword evidence="5 9" id="KW-0798">TonB box</keyword>
<evidence type="ECO:0000256" key="2">
    <source>
        <dbReference type="ARBA" id="ARBA00022448"/>
    </source>
</evidence>
<comment type="subcellular location">
    <subcellularLocation>
        <location evidence="1 8">Cell outer membrane</location>
        <topology evidence="1 8">Multi-pass membrane protein</topology>
    </subcellularLocation>
</comment>
<evidence type="ECO:0000313" key="13">
    <source>
        <dbReference type="Proteomes" id="UP000260814"/>
    </source>
</evidence>
<keyword evidence="3 8" id="KW-1134">Transmembrane beta strand</keyword>
<dbReference type="GO" id="GO:0009279">
    <property type="term" value="C:cell outer membrane"/>
    <property type="evidence" value="ECO:0007669"/>
    <property type="project" value="UniProtKB-SubCell"/>
</dbReference>
<proteinExistence type="inferred from homology"/>
<dbReference type="Gene3D" id="2.60.40.1120">
    <property type="entry name" value="Carboxypeptidase-like, regulatory domain"/>
    <property type="match status" value="1"/>
</dbReference>
<keyword evidence="6 8" id="KW-0472">Membrane</keyword>
<evidence type="ECO:0000256" key="8">
    <source>
        <dbReference type="PROSITE-ProRule" id="PRU01360"/>
    </source>
</evidence>
<dbReference type="Proteomes" id="UP000260814">
    <property type="component" value="Unassembled WGS sequence"/>
</dbReference>
<accession>A0A3E4Z531</accession>
<dbReference type="InterPro" id="IPR023997">
    <property type="entry name" value="TonB-dep_OMP_SusC/RagA_CS"/>
</dbReference>